<organism evidence="2 3">
    <name type="scientific">Tanacetum coccineum</name>
    <dbReference type="NCBI Taxonomy" id="301880"/>
    <lineage>
        <taxon>Eukaryota</taxon>
        <taxon>Viridiplantae</taxon>
        <taxon>Streptophyta</taxon>
        <taxon>Embryophyta</taxon>
        <taxon>Tracheophyta</taxon>
        <taxon>Spermatophyta</taxon>
        <taxon>Magnoliopsida</taxon>
        <taxon>eudicotyledons</taxon>
        <taxon>Gunneridae</taxon>
        <taxon>Pentapetalae</taxon>
        <taxon>asterids</taxon>
        <taxon>campanulids</taxon>
        <taxon>Asterales</taxon>
        <taxon>Asteraceae</taxon>
        <taxon>Asteroideae</taxon>
        <taxon>Anthemideae</taxon>
        <taxon>Anthemidinae</taxon>
        <taxon>Tanacetum</taxon>
    </lineage>
</organism>
<dbReference type="Proteomes" id="UP001151760">
    <property type="component" value="Unassembled WGS sequence"/>
</dbReference>
<reference evidence="2" key="2">
    <citation type="submission" date="2022-01" db="EMBL/GenBank/DDBJ databases">
        <authorList>
            <person name="Yamashiro T."/>
            <person name="Shiraishi A."/>
            <person name="Satake H."/>
            <person name="Nakayama K."/>
        </authorList>
    </citation>
    <scope>NUCLEOTIDE SEQUENCE</scope>
</reference>
<evidence type="ECO:0000256" key="1">
    <source>
        <dbReference type="SAM" id="MobiDB-lite"/>
    </source>
</evidence>
<proteinExistence type="predicted"/>
<evidence type="ECO:0000313" key="3">
    <source>
        <dbReference type="Proteomes" id="UP001151760"/>
    </source>
</evidence>
<sequence>MLDTPSASSAKDKGKAIIEEAETIQTKTKLQQEQERLGYEAALRLQEQLDKEERQRIARVHEAARSFSEVEWEEIEQEVEASEELFKTNRQEKRKYSEDDQAKILQLKRLSLRDKDLFETTMRRANTFVPMETEIRRGVPELVADSSQAIVTESTEPGGTKRAAEEELGQQSSKKQKIDSKRIKCNGPYKQDLNEP</sequence>
<dbReference type="EMBL" id="BQNB010010417">
    <property type="protein sequence ID" value="GJS77013.1"/>
    <property type="molecule type" value="Genomic_DNA"/>
</dbReference>
<keyword evidence="3" id="KW-1185">Reference proteome</keyword>
<evidence type="ECO:0000313" key="2">
    <source>
        <dbReference type="EMBL" id="GJS77013.1"/>
    </source>
</evidence>
<feature type="region of interest" description="Disordered" evidence="1">
    <location>
        <begin position="146"/>
        <end position="196"/>
    </location>
</feature>
<protein>
    <recommendedName>
        <fullName evidence="4">Clathrin light chain</fullName>
    </recommendedName>
</protein>
<accession>A0ABQ4YJU2</accession>
<comment type="caution">
    <text evidence="2">The sequence shown here is derived from an EMBL/GenBank/DDBJ whole genome shotgun (WGS) entry which is preliminary data.</text>
</comment>
<feature type="compositionally biased region" description="Polar residues" evidence="1">
    <location>
        <begin position="146"/>
        <end position="157"/>
    </location>
</feature>
<reference evidence="2" key="1">
    <citation type="journal article" date="2022" name="Int. J. Mol. Sci.">
        <title>Draft Genome of Tanacetum Coccineum: Genomic Comparison of Closely Related Tanacetum-Family Plants.</title>
        <authorList>
            <person name="Yamashiro T."/>
            <person name="Shiraishi A."/>
            <person name="Nakayama K."/>
            <person name="Satake H."/>
        </authorList>
    </citation>
    <scope>NUCLEOTIDE SEQUENCE</scope>
</reference>
<evidence type="ECO:0008006" key="4">
    <source>
        <dbReference type="Google" id="ProtNLM"/>
    </source>
</evidence>
<name>A0ABQ4YJU2_9ASTR</name>
<gene>
    <name evidence="2" type="ORF">Tco_0726894</name>
</gene>